<dbReference type="Proteomes" id="UP000250369">
    <property type="component" value="Unassembled WGS sequence"/>
</dbReference>
<dbReference type="InterPro" id="IPR039421">
    <property type="entry name" value="Type_1_exporter"/>
</dbReference>
<proteinExistence type="inferred from homology"/>
<dbReference type="Pfam" id="PF00005">
    <property type="entry name" value="ABC_tran"/>
    <property type="match status" value="1"/>
</dbReference>
<keyword evidence="12" id="KW-1185">Reference proteome</keyword>
<evidence type="ECO:0000256" key="2">
    <source>
        <dbReference type="ARBA" id="ARBA00005417"/>
    </source>
</evidence>
<dbReference type="InterPro" id="IPR017871">
    <property type="entry name" value="ABC_transporter-like_CS"/>
</dbReference>
<feature type="transmembrane region" description="Helical" evidence="8">
    <location>
        <begin position="251"/>
        <end position="277"/>
    </location>
</feature>
<dbReference type="GO" id="GO:0005524">
    <property type="term" value="F:ATP binding"/>
    <property type="evidence" value="ECO:0007669"/>
    <property type="project" value="UniProtKB-KW"/>
</dbReference>
<evidence type="ECO:0000256" key="5">
    <source>
        <dbReference type="ARBA" id="ARBA00022840"/>
    </source>
</evidence>
<evidence type="ECO:0000256" key="1">
    <source>
        <dbReference type="ARBA" id="ARBA00004651"/>
    </source>
</evidence>
<evidence type="ECO:0000256" key="6">
    <source>
        <dbReference type="ARBA" id="ARBA00022989"/>
    </source>
</evidence>
<dbReference type="EMBL" id="QMFB01000004">
    <property type="protein sequence ID" value="RAV21688.1"/>
    <property type="molecule type" value="Genomic_DNA"/>
</dbReference>
<dbReference type="GO" id="GO:0005886">
    <property type="term" value="C:plasma membrane"/>
    <property type="evidence" value="ECO:0007669"/>
    <property type="project" value="UniProtKB-SubCell"/>
</dbReference>
<evidence type="ECO:0000256" key="7">
    <source>
        <dbReference type="ARBA" id="ARBA00023136"/>
    </source>
</evidence>
<dbReference type="Gene3D" id="1.20.1560.10">
    <property type="entry name" value="ABC transporter type 1, transmembrane domain"/>
    <property type="match status" value="1"/>
</dbReference>
<keyword evidence="5" id="KW-0067">ATP-binding</keyword>
<dbReference type="PROSITE" id="PS50929">
    <property type="entry name" value="ABC_TM1F"/>
    <property type="match status" value="1"/>
</dbReference>
<dbReference type="SUPFAM" id="SSF90123">
    <property type="entry name" value="ABC transporter transmembrane region"/>
    <property type="match status" value="1"/>
</dbReference>
<feature type="transmembrane region" description="Helical" evidence="8">
    <location>
        <begin position="55"/>
        <end position="76"/>
    </location>
</feature>
<dbReference type="PROSITE" id="PS00211">
    <property type="entry name" value="ABC_TRANSPORTER_1"/>
    <property type="match status" value="1"/>
</dbReference>
<evidence type="ECO:0000259" key="9">
    <source>
        <dbReference type="PROSITE" id="PS50893"/>
    </source>
</evidence>
<dbReference type="AlphaFoldDB" id="A0A329MQI0"/>
<feature type="domain" description="ABC transmembrane type-1" evidence="10">
    <location>
        <begin position="19"/>
        <end position="301"/>
    </location>
</feature>
<dbReference type="PANTHER" id="PTHR43394:SF1">
    <property type="entry name" value="ATP-BINDING CASSETTE SUB-FAMILY B MEMBER 10, MITOCHONDRIAL"/>
    <property type="match status" value="1"/>
</dbReference>
<evidence type="ECO:0000259" key="10">
    <source>
        <dbReference type="PROSITE" id="PS50929"/>
    </source>
</evidence>
<dbReference type="SUPFAM" id="SSF52540">
    <property type="entry name" value="P-loop containing nucleoside triphosphate hydrolases"/>
    <property type="match status" value="1"/>
</dbReference>
<dbReference type="InterPro" id="IPR027417">
    <property type="entry name" value="P-loop_NTPase"/>
</dbReference>
<feature type="domain" description="ABC transporter" evidence="9">
    <location>
        <begin position="332"/>
        <end position="565"/>
    </location>
</feature>
<dbReference type="GO" id="GO:0016887">
    <property type="term" value="F:ATP hydrolysis activity"/>
    <property type="evidence" value="ECO:0007669"/>
    <property type="project" value="InterPro"/>
</dbReference>
<keyword evidence="7 8" id="KW-0472">Membrane</keyword>
<dbReference type="InterPro" id="IPR036640">
    <property type="entry name" value="ABC1_TM_sf"/>
</dbReference>
<gene>
    <name evidence="11" type="ORF">DQG23_10585</name>
</gene>
<dbReference type="InterPro" id="IPR003439">
    <property type="entry name" value="ABC_transporter-like_ATP-bd"/>
</dbReference>
<comment type="similarity">
    <text evidence="2">Belongs to the ABC transporter superfamily.</text>
</comment>
<dbReference type="OrthoDB" id="9770415at2"/>
<accession>A0A329MQI0</accession>
<sequence>MANVKWLWSHMRHAKVLLLAATLLMAMESLSNLASIALVQKMTDDVLLGGQSGRFWPLLLQISAAYFAYSLLFTFGPHAIHLTNAKVRTSMCGELMRHMHSIPIGILQKERTASYVYLFTNDLQTCAGLGANEIPRLMQQLAAAAAIVAVMGSASPIMLGVMSVFVLLYVVLGKTFAPARKRAAGEVNRRKSELLVHLEEGVSSTREVVAFHRQDWETNEYKSKFQSYFSSVMKEGKLINKQMLLSDPLKWGAVLFVLAYGGMLVLDGKLSIGMFVITYQLTNRMMESLNAIYDFAMGLSGKMASVERVRAVFEGDKTPDGTVDLREPIRSIRLEKLSFQYGEQPVLKRLDLTIEAGQKTAFVGSSGGGKSTVASLLVRFFEPSFGQILINDVALTDIRRSAWMERVTIVFQEPYLFPDTIRMNLLLGRENVPESTIVEACRAALIHDFIAGLPEGYDTVIGERGITLSGGQRQRLALARAVLRDTDVLILDEATSSLDLETERLVQENLDKLRSGRITIVIAHRLSTIRNADLIAVMDKGVVKEHGTHIQLLSNGSVYRSLVQKQNEESESPVAG</sequence>
<dbReference type="Pfam" id="PF00664">
    <property type="entry name" value="ABC_membrane"/>
    <property type="match status" value="1"/>
</dbReference>
<evidence type="ECO:0008006" key="13">
    <source>
        <dbReference type="Google" id="ProtNLM"/>
    </source>
</evidence>
<dbReference type="FunFam" id="3.40.50.300:FF:000218">
    <property type="entry name" value="Multidrug ABC transporter ATP-binding protein"/>
    <property type="match status" value="1"/>
</dbReference>
<dbReference type="CDD" id="cd07346">
    <property type="entry name" value="ABC_6TM_exporters"/>
    <property type="match status" value="1"/>
</dbReference>
<dbReference type="InterPro" id="IPR003593">
    <property type="entry name" value="AAA+_ATPase"/>
</dbReference>
<feature type="transmembrane region" description="Helical" evidence="8">
    <location>
        <begin position="141"/>
        <end position="172"/>
    </location>
</feature>
<evidence type="ECO:0000313" key="12">
    <source>
        <dbReference type="Proteomes" id="UP000250369"/>
    </source>
</evidence>
<evidence type="ECO:0000313" key="11">
    <source>
        <dbReference type="EMBL" id="RAV21688.1"/>
    </source>
</evidence>
<dbReference type="InterPro" id="IPR011527">
    <property type="entry name" value="ABC1_TM_dom"/>
</dbReference>
<keyword evidence="4" id="KW-0547">Nucleotide-binding</keyword>
<keyword evidence="3 8" id="KW-0812">Transmembrane</keyword>
<dbReference type="SMART" id="SM00382">
    <property type="entry name" value="AAA"/>
    <property type="match status" value="1"/>
</dbReference>
<protein>
    <recommendedName>
        <fullName evidence="13">ABC transporter ATP-binding protein</fullName>
    </recommendedName>
</protein>
<evidence type="ECO:0000256" key="4">
    <source>
        <dbReference type="ARBA" id="ARBA00022741"/>
    </source>
</evidence>
<dbReference type="RefSeq" id="WP_113030780.1">
    <property type="nucleotide sequence ID" value="NZ_QMFB01000004.1"/>
</dbReference>
<dbReference type="Gene3D" id="3.40.50.300">
    <property type="entry name" value="P-loop containing nucleotide triphosphate hydrolases"/>
    <property type="match status" value="1"/>
</dbReference>
<dbReference type="PROSITE" id="PS50893">
    <property type="entry name" value="ABC_TRANSPORTER_2"/>
    <property type="match status" value="1"/>
</dbReference>
<dbReference type="PANTHER" id="PTHR43394">
    <property type="entry name" value="ATP-DEPENDENT PERMEASE MDL1, MITOCHONDRIAL"/>
    <property type="match status" value="1"/>
</dbReference>
<evidence type="ECO:0000256" key="8">
    <source>
        <dbReference type="SAM" id="Phobius"/>
    </source>
</evidence>
<comment type="subcellular location">
    <subcellularLocation>
        <location evidence="1">Cell membrane</location>
        <topology evidence="1">Multi-pass membrane protein</topology>
    </subcellularLocation>
</comment>
<keyword evidence="6 8" id="KW-1133">Transmembrane helix</keyword>
<organism evidence="11 12">
    <name type="scientific">Paenibacillus contaminans</name>
    <dbReference type="NCBI Taxonomy" id="450362"/>
    <lineage>
        <taxon>Bacteria</taxon>
        <taxon>Bacillati</taxon>
        <taxon>Bacillota</taxon>
        <taxon>Bacilli</taxon>
        <taxon>Bacillales</taxon>
        <taxon>Paenibacillaceae</taxon>
        <taxon>Paenibacillus</taxon>
    </lineage>
</organism>
<name>A0A329MQI0_9BACL</name>
<dbReference type="GO" id="GO:0015421">
    <property type="term" value="F:ABC-type oligopeptide transporter activity"/>
    <property type="evidence" value="ECO:0007669"/>
    <property type="project" value="TreeGrafter"/>
</dbReference>
<reference evidence="11 12" key="1">
    <citation type="journal article" date="2009" name="Int. J. Syst. Evol. Microbiol.">
        <title>Paenibacillus contaminans sp. nov., isolated from a contaminated laboratory plate.</title>
        <authorList>
            <person name="Chou J.H."/>
            <person name="Lee J.H."/>
            <person name="Lin M.C."/>
            <person name="Chang P.S."/>
            <person name="Arun A.B."/>
            <person name="Young C.C."/>
            <person name="Chen W.M."/>
        </authorList>
    </citation>
    <scope>NUCLEOTIDE SEQUENCE [LARGE SCALE GENOMIC DNA]</scope>
    <source>
        <strain evidence="11 12">CKOBP-6</strain>
    </source>
</reference>
<comment type="caution">
    <text evidence="11">The sequence shown here is derived from an EMBL/GenBank/DDBJ whole genome shotgun (WGS) entry which is preliminary data.</text>
</comment>
<evidence type="ECO:0000256" key="3">
    <source>
        <dbReference type="ARBA" id="ARBA00022692"/>
    </source>
</evidence>